<feature type="domain" description="HTH lysR-type" evidence="5">
    <location>
        <begin position="6"/>
        <end position="63"/>
    </location>
</feature>
<dbReference type="PANTHER" id="PTHR30126:SF39">
    <property type="entry name" value="HTH-TYPE TRANSCRIPTIONAL REGULATOR CYSL"/>
    <property type="match status" value="1"/>
</dbReference>
<dbReference type="RefSeq" id="WP_230065979.1">
    <property type="nucleotide sequence ID" value="NZ_BAABLL010000010.1"/>
</dbReference>
<comment type="similarity">
    <text evidence="1">Belongs to the LysR transcriptional regulatory family.</text>
</comment>
<keyword evidence="4" id="KW-0804">Transcription</keyword>
<gene>
    <name evidence="6" type="ORF">ACFOW9_14360</name>
</gene>
<sequence>MTTRWPDLAALEVFVAVARTGSLSAAARSVGMAQPNATRAIARLEHDLGVSLLVRRTSGSSLTEAGQTLLEGAVDIIGASRSWLRDAGDLGEEGRAHLAVGASLTVAEYLMPGWLAALKREHPQLLVGLVVENSRRIFEELANDVIDVGFVESPNIPKGLRRLAVSTDHLSVVVAPGHAWANRAFPLSASELAAEALVVRERGSGTRTVLERALHGHAQLAPALELGSNAAVRLAVEAGAGAAVLSDFVIRAQVDRGELVEVAVAGISLARRIRAVWKGPRVLSGPAGDLVARARQGYGPGRASNAGLGSSH</sequence>
<comment type="caution">
    <text evidence="6">The sequence shown here is derived from an EMBL/GenBank/DDBJ whole genome shotgun (WGS) entry which is preliminary data.</text>
</comment>
<evidence type="ECO:0000313" key="6">
    <source>
        <dbReference type="EMBL" id="MFC4266789.1"/>
    </source>
</evidence>
<organism evidence="6 7">
    <name type="scientific">Arthrobacter cryoconiti</name>
    <dbReference type="NCBI Taxonomy" id="748907"/>
    <lineage>
        <taxon>Bacteria</taxon>
        <taxon>Bacillati</taxon>
        <taxon>Actinomycetota</taxon>
        <taxon>Actinomycetes</taxon>
        <taxon>Micrococcales</taxon>
        <taxon>Micrococcaceae</taxon>
        <taxon>Arthrobacter</taxon>
    </lineage>
</organism>
<dbReference type="PRINTS" id="PR00039">
    <property type="entry name" value="HTHLYSR"/>
</dbReference>
<reference evidence="7" key="1">
    <citation type="journal article" date="2019" name="Int. J. Syst. Evol. Microbiol.">
        <title>The Global Catalogue of Microorganisms (GCM) 10K type strain sequencing project: providing services to taxonomists for standard genome sequencing and annotation.</title>
        <authorList>
            <consortium name="The Broad Institute Genomics Platform"/>
            <consortium name="The Broad Institute Genome Sequencing Center for Infectious Disease"/>
            <person name="Wu L."/>
            <person name="Ma J."/>
        </authorList>
    </citation>
    <scope>NUCLEOTIDE SEQUENCE [LARGE SCALE GENOMIC DNA]</scope>
    <source>
        <strain evidence="7">CGMCC 1.10698</strain>
    </source>
</reference>
<dbReference type="SUPFAM" id="SSF53850">
    <property type="entry name" value="Periplasmic binding protein-like II"/>
    <property type="match status" value="1"/>
</dbReference>
<evidence type="ECO:0000256" key="1">
    <source>
        <dbReference type="ARBA" id="ARBA00009437"/>
    </source>
</evidence>
<keyword evidence="3" id="KW-0238">DNA-binding</keyword>
<dbReference type="InterPro" id="IPR005119">
    <property type="entry name" value="LysR_subst-bd"/>
</dbReference>
<dbReference type="PROSITE" id="PS50931">
    <property type="entry name" value="HTH_LYSR"/>
    <property type="match status" value="1"/>
</dbReference>
<accession>A0ABV8R605</accession>
<dbReference type="Gene3D" id="1.10.10.10">
    <property type="entry name" value="Winged helix-like DNA-binding domain superfamily/Winged helix DNA-binding domain"/>
    <property type="match status" value="1"/>
</dbReference>
<name>A0ABV8R605_9MICC</name>
<dbReference type="InterPro" id="IPR036388">
    <property type="entry name" value="WH-like_DNA-bd_sf"/>
</dbReference>
<keyword evidence="2" id="KW-0805">Transcription regulation</keyword>
<proteinExistence type="inferred from homology"/>
<dbReference type="InterPro" id="IPR000847">
    <property type="entry name" value="LysR_HTH_N"/>
</dbReference>
<dbReference type="Gene3D" id="3.40.190.10">
    <property type="entry name" value="Periplasmic binding protein-like II"/>
    <property type="match status" value="2"/>
</dbReference>
<evidence type="ECO:0000256" key="2">
    <source>
        <dbReference type="ARBA" id="ARBA00023015"/>
    </source>
</evidence>
<dbReference type="Pfam" id="PF00126">
    <property type="entry name" value="HTH_1"/>
    <property type="match status" value="1"/>
</dbReference>
<dbReference type="SUPFAM" id="SSF46785">
    <property type="entry name" value="Winged helix' DNA-binding domain"/>
    <property type="match status" value="1"/>
</dbReference>
<keyword evidence="7" id="KW-1185">Reference proteome</keyword>
<protein>
    <submittedName>
        <fullName evidence="6">LysR family transcriptional regulator</fullName>
    </submittedName>
</protein>
<dbReference type="EMBL" id="JBHSCQ010000022">
    <property type="protein sequence ID" value="MFC4266789.1"/>
    <property type="molecule type" value="Genomic_DNA"/>
</dbReference>
<dbReference type="PANTHER" id="PTHR30126">
    <property type="entry name" value="HTH-TYPE TRANSCRIPTIONAL REGULATOR"/>
    <property type="match status" value="1"/>
</dbReference>
<evidence type="ECO:0000256" key="3">
    <source>
        <dbReference type="ARBA" id="ARBA00023125"/>
    </source>
</evidence>
<evidence type="ECO:0000313" key="7">
    <source>
        <dbReference type="Proteomes" id="UP001595773"/>
    </source>
</evidence>
<evidence type="ECO:0000256" key="4">
    <source>
        <dbReference type="ARBA" id="ARBA00023163"/>
    </source>
</evidence>
<dbReference type="Proteomes" id="UP001595773">
    <property type="component" value="Unassembled WGS sequence"/>
</dbReference>
<dbReference type="Pfam" id="PF03466">
    <property type="entry name" value="LysR_substrate"/>
    <property type="match status" value="1"/>
</dbReference>
<dbReference type="InterPro" id="IPR036390">
    <property type="entry name" value="WH_DNA-bd_sf"/>
</dbReference>
<evidence type="ECO:0000259" key="5">
    <source>
        <dbReference type="PROSITE" id="PS50931"/>
    </source>
</evidence>